<dbReference type="SUPFAM" id="SSF143631">
    <property type="entry name" value="ApbE-like"/>
    <property type="match status" value="1"/>
</dbReference>
<gene>
    <name evidence="12" type="primary">apbE</name>
    <name evidence="12" type="ORF">SAE02_58790</name>
</gene>
<evidence type="ECO:0000256" key="2">
    <source>
        <dbReference type="ARBA" id="ARBA00016337"/>
    </source>
</evidence>
<keyword evidence="7 10" id="KW-0460">Magnesium</keyword>
<evidence type="ECO:0000256" key="7">
    <source>
        <dbReference type="ARBA" id="ARBA00022842"/>
    </source>
</evidence>
<dbReference type="PANTHER" id="PTHR30040">
    <property type="entry name" value="THIAMINE BIOSYNTHESIS LIPOPROTEIN APBE"/>
    <property type="match status" value="1"/>
</dbReference>
<dbReference type="Gene3D" id="3.10.520.10">
    <property type="entry name" value="ApbE-like domains"/>
    <property type="match status" value="1"/>
</dbReference>
<dbReference type="AlphaFoldDB" id="A0A512DZ29"/>
<comment type="catalytic activity">
    <reaction evidence="9 10">
        <text>L-threonyl-[protein] + FAD = FMN-L-threonyl-[protein] + AMP + H(+)</text>
        <dbReference type="Rhea" id="RHEA:36847"/>
        <dbReference type="Rhea" id="RHEA-COMP:11060"/>
        <dbReference type="Rhea" id="RHEA-COMP:11061"/>
        <dbReference type="ChEBI" id="CHEBI:15378"/>
        <dbReference type="ChEBI" id="CHEBI:30013"/>
        <dbReference type="ChEBI" id="CHEBI:57692"/>
        <dbReference type="ChEBI" id="CHEBI:74257"/>
        <dbReference type="ChEBI" id="CHEBI:456215"/>
        <dbReference type="EC" id="2.7.1.180"/>
    </reaction>
</comment>
<keyword evidence="5 10" id="KW-0479">Metal-binding</keyword>
<evidence type="ECO:0000256" key="10">
    <source>
        <dbReference type="PIRNR" id="PIRNR006268"/>
    </source>
</evidence>
<evidence type="ECO:0000256" key="5">
    <source>
        <dbReference type="ARBA" id="ARBA00022723"/>
    </source>
</evidence>
<protein>
    <recommendedName>
        <fullName evidence="2 10">FAD:protein FMN transferase</fullName>
        <ecNumber evidence="1 10">2.7.1.180</ecNumber>
    </recommendedName>
    <alternativeName>
        <fullName evidence="8 10">Flavin transferase</fullName>
    </alternativeName>
</protein>
<name>A0A512DZ29_9PROT</name>
<accession>A0A512DZ29</accession>
<organism evidence="12 13">
    <name type="scientific">Skermanella aerolata</name>
    <dbReference type="NCBI Taxonomy" id="393310"/>
    <lineage>
        <taxon>Bacteria</taxon>
        <taxon>Pseudomonadati</taxon>
        <taxon>Pseudomonadota</taxon>
        <taxon>Alphaproteobacteria</taxon>
        <taxon>Rhodospirillales</taxon>
        <taxon>Azospirillaceae</taxon>
        <taxon>Skermanella</taxon>
    </lineage>
</organism>
<evidence type="ECO:0000256" key="8">
    <source>
        <dbReference type="ARBA" id="ARBA00031306"/>
    </source>
</evidence>
<keyword evidence="6 10" id="KW-0274">FAD</keyword>
<comment type="caution">
    <text evidence="12">The sequence shown here is derived from an EMBL/GenBank/DDBJ whole genome shotgun (WGS) entry which is preliminary data.</text>
</comment>
<dbReference type="RefSeq" id="WP_244619682.1">
    <property type="nucleotide sequence ID" value="NZ_BJYZ01000031.1"/>
</dbReference>
<dbReference type="PANTHER" id="PTHR30040:SF2">
    <property type="entry name" value="FAD:PROTEIN FMN TRANSFERASE"/>
    <property type="match status" value="1"/>
</dbReference>
<dbReference type="EMBL" id="BJYZ01000031">
    <property type="protein sequence ID" value="GEO41731.1"/>
    <property type="molecule type" value="Genomic_DNA"/>
</dbReference>
<keyword evidence="4 10" id="KW-0808">Transferase</keyword>
<dbReference type="InterPro" id="IPR003374">
    <property type="entry name" value="ApbE-like_sf"/>
</dbReference>
<reference evidence="12 13" key="1">
    <citation type="submission" date="2019-07" db="EMBL/GenBank/DDBJ databases">
        <title>Whole genome shotgun sequence of Skermanella aerolata NBRC 106429.</title>
        <authorList>
            <person name="Hosoyama A."/>
            <person name="Uohara A."/>
            <person name="Ohji S."/>
            <person name="Ichikawa N."/>
        </authorList>
    </citation>
    <scope>NUCLEOTIDE SEQUENCE [LARGE SCALE GENOMIC DNA]</scope>
    <source>
        <strain evidence="12 13">NBRC 106429</strain>
    </source>
</reference>
<dbReference type="Pfam" id="PF02424">
    <property type="entry name" value="ApbE"/>
    <property type="match status" value="1"/>
</dbReference>
<dbReference type="GO" id="GO:0016740">
    <property type="term" value="F:transferase activity"/>
    <property type="evidence" value="ECO:0007669"/>
    <property type="project" value="UniProtKB-UniRule"/>
</dbReference>
<evidence type="ECO:0000313" key="12">
    <source>
        <dbReference type="EMBL" id="GEO41731.1"/>
    </source>
</evidence>
<evidence type="ECO:0000256" key="9">
    <source>
        <dbReference type="ARBA" id="ARBA00048540"/>
    </source>
</evidence>
<evidence type="ECO:0000313" key="13">
    <source>
        <dbReference type="Proteomes" id="UP000321523"/>
    </source>
</evidence>
<evidence type="ECO:0000256" key="6">
    <source>
        <dbReference type="ARBA" id="ARBA00022827"/>
    </source>
</evidence>
<evidence type="ECO:0000256" key="4">
    <source>
        <dbReference type="ARBA" id="ARBA00022679"/>
    </source>
</evidence>
<feature type="binding site" evidence="11">
    <location>
        <position position="267"/>
    </location>
    <ligand>
        <name>Mg(2+)</name>
        <dbReference type="ChEBI" id="CHEBI:18420"/>
    </ligand>
</feature>
<dbReference type="Proteomes" id="UP000321523">
    <property type="component" value="Unassembled WGS sequence"/>
</dbReference>
<dbReference type="PIRSF" id="PIRSF006268">
    <property type="entry name" value="ApbE"/>
    <property type="match status" value="1"/>
</dbReference>
<proteinExistence type="inferred from homology"/>
<comment type="cofactor">
    <cofactor evidence="11">
        <name>Mg(2+)</name>
        <dbReference type="ChEBI" id="CHEBI:18420"/>
    </cofactor>
    <cofactor evidence="11">
        <name>Mn(2+)</name>
        <dbReference type="ChEBI" id="CHEBI:29035"/>
    </cofactor>
    <text evidence="11">Magnesium. Can also use manganese.</text>
</comment>
<feature type="binding site" evidence="11">
    <location>
        <position position="153"/>
    </location>
    <ligand>
        <name>Mg(2+)</name>
        <dbReference type="ChEBI" id="CHEBI:18420"/>
    </ligand>
</feature>
<dbReference type="InterPro" id="IPR024932">
    <property type="entry name" value="ApbE"/>
</dbReference>
<feature type="binding site" evidence="11">
    <location>
        <position position="271"/>
    </location>
    <ligand>
        <name>Mg(2+)</name>
        <dbReference type="ChEBI" id="CHEBI:18420"/>
    </ligand>
</feature>
<evidence type="ECO:0000256" key="3">
    <source>
        <dbReference type="ARBA" id="ARBA00022630"/>
    </source>
</evidence>
<sequence>MSIETTRYALNGPTMGTRWSALVHAPASIDPDGLRAALARAVDEIDYQMSTWKTDSDLMRMNAAHPGLWVDLPPALMRVLGKGLEIGRASNGAFDIGLGDLTNAWGFGPQAADAGAIRAHLGQVRLPAHDLLELDAEGYRARKHGNLQLDLSGIAKGYGVDRMMAVIERFGIASALVGLDGELRAKGVRADGRLWTVAIEKPDYEMRAPISVLTLQDAAVATSGDYRHWVDAGQMRLSHTMDARTGGPLNNRVASVTVLADTCMEADAWATALMVMGEADGAAFADAKGLNALYILRTRSGLVQHRIGAVFCSGI</sequence>
<keyword evidence="13" id="KW-1185">Reference proteome</keyword>
<evidence type="ECO:0000256" key="1">
    <source>
        <dbReference type="ARBA" id="ARBA00011955"/>
    </source>
</evidence>
<dbReference type="GO" id="GO:0046872">
    <property type="term" value="F:metal ion binding"/>
    <property type="evidence" value="ECO:0007669"/>
    <property type="project" value="UniProtKB-UniRule"/>
</dbReference>
<comment type="similarity">
    <text evidence="10">Belongs to the ApbE family.</text>
</comment>
<evidence type="ECO:0000256" key="11">
    <source>
        <dbReference type="PIRSR" id="PIRSR006268-2"/>
    </source>
</evidence>
<dbReference type="EC" id="2.7.1.180" evidence="1 10"/>
<keyword evidence="3 10" id="KW-0285">Flavoprotein</keyword>